<dbReference type="InterPro" id="IPR036291">
    <property type="entry name" value="NAD(P)-bd_dom_sf"/>
</dbReference>
<dbReference type="AlphaFoldDB" id="A0A6A4ZZ03"/>
<organism evidence="3 4">
    <name type="scientific">Aphanomyces astaci</name>
    <name type="common">Crayfish plague agent</name>
    <dbReference type="NCBI Taxonomy" id="112090"/>
    <lineage>
        <taxon>Eukaryota</taxon>
        <taxon>Sar</taxon>
        <taxon>Stramenopiles</taxon>
        <taxon>Oomycota</taxon>
        <taxon>Saprolegniomycetes</taxon>
        <taxon>Saprolegniales</taxon>
        <taxon>Verrucalvaceae</taxon>
        <taxon>Aphanomyces</taxon>
    </lineage>
</organism>
<protein>
    <recommendedName>
        <fullName evidence="2">3-hydroxyacyl-CoA dehydrogenase NAD binding domain-containing protein</fullName>
    </recommendedName>
</protein>
<dbReference type="GO" id="GO:0006631">
    <property type="term" value="P:fatty acid metabolic process"/>
    <property type="evidence" value="ECO:0007669"/>
    <property type="project" value="InterPro"/>
</dbReference>
<name>A0A6A4ZZ03_APHAT</name>
<dbReference type="EMBL" id="VJMI01014626">
    <property type="protein sequence ID" value="KAF0739863.1"/>
    <property type="molecule type" value="Genomic_DNA"/>
</dbReference>
<dbReference type="GO" id="GO:0016491">
    <property type="term" value="F:oxidoreductase activity"/>
    <property type="evidence" value="ECO:0007669"/>
    <property type="project" value="TreeGrafter"/>
</dbReference>
<dbReference type="PANTHER" id="PTHR48075">
    <property type="entry name" value="3-HYDROXYACYL-COA DEHYDROGENASE FAMILY PROTEIN"/>
    <property type="match status" value="1"/>
</dbReference>
<keyword evidence="1" id="KW-0472">Membrane</keyword>
<dbReference type="VEuPathDB" id="FungiDB:H257_05054"/>
<evidence type="ECO:0000313" key="3">
    <source>
        <dbReference type="EMBL" id="KAF0739863.1"/>
    </source>
</evidence>
<dbReference type="SUPFAM" id="SSF51735">
    <property type="entry name" value="NAD(P)-binding Rossmann-fold domains"/>
    <property type="match status" value="1"/>
</dbReference>
<gene>
    <name evidence="3" type="ORF">AaE_008780</name>
</gene>
<dbReference type="PANTHER" id="PTHR48075:SF5">
    <property type="entry name" value="3-HYDROXYBUTYRYL-COA DEHYDROGENASE"/>
    <property type="match status" value="1"/>
</dbReference>
<keyword evidence="1" id="KW-0812">Transmembrane</keyword>
<accession>A0A6A4ZZ03</accession>
<dbReference type="Proteomes" id="UP000469452">
    <property type="component" value="Unassembled WGS sequence"/>
</dbReference>
<evidence type="ECO:0000256" key="1">
    <source>
        <dbReference type="SAM" id="Phobius"/>
    </source>
</evidence>
<feature type="transmembrane region" description="Helical" evidence="1">
    <location>
        <begin position="21"/>
        <end position="45"/>
    </location>
</feature>
<keyword evidence="1" id="KW-1133">Transmembrane helix</keyword>
<dbReference type="Gene3D" id="3.40.50.720">
    <property type="entry name" value="NAD(P)-binding Rossmann-like Domain"/>
    <property type="match status" value="1"/>
</dbReference>
<sequence>MQSRFYIIVSTNHIAESQKRILVIMVGGISMQDITTVGIIGAGLLGSAIAFDLAMHGVKVVLFDRDPTITTPDALRHASYSVLQPLWRLGYIPQIMVGNAVKNIRGVHTLEGVAEHAPQLIIEAIPEDLALKKSLLRELERLTPPTTILGTSSISLNVNDIAAGCLRPANFLGIRFMHPCVLIPFVELTASASTDPETLLRVQSYLSTVHKICSTGPTRRVLNVRVSWKLKSNLQKRPFN</sequence>
<feature type="domain" description="3-hydroxyacyl-CoA dehydrogenase NAD binding" evidence="2">
    <location>
        <begin position="36"/>
        <end position="211"/>
    </location>
</feature>
<dbReference type="InterPro" id="IPR006176">
    <property type="entry name" value="3-OHacyl-CoA_DH_NAD-bd"/>
</dbReference>
<evidence type="ECO:0000259" key="2">
    <source>
        <dbReference type="Pfam" id="PF02737"/>
    </source>
</evidence>
<dbReference type="Pfam" id="PF02737">
    <property type="entry name" value="3HCDH_N"/>
    <property type="match status" value="1"/>
</dbReference>
<proteinExistence type="predicted"/>
<dbReference type="GO" id="GO:0070403">
    <property type="term" value="F:NAD+ binding"/>
    <property type="evidence" value="ECO:0007669"/>
    <property type="project" value="InterPro"/>
</dbReference>
<comment type="caution">
    <text evidence="3">The sequence shown here is derived from an EMBL/GenBank/DDBJ whole genome shotgun (WGS) entry which is preliminary data.</text>
</comment>
<reference evidence="3 4" key="1">
    <citation type="submission" date="2019-06" db="EMBL/GenBank/DDBJ databases">
        <title>Genomics analysis of Aphanomyces spp. identifies a new class of oomycete effector associated with host adaptation.</title>
        <authorList>
            <person name="Gaulin E."/>
        </authorList>
    </citation>
    <scope>NUCLEOTIDE SEQUENCE [LARGE SCALE GENOMIC DNA]</scope>
    <source>
        <strain evidence="3 4">E</strain>
    </source>
</reference>
<evidence type="ECO:0000313" key="4">
    <source>
        <dbReference type="Proteomes" id="UP000469452"/>
    </source>
</evidence>